<sequence length="150" mass="18078">MPETILNKLRKEHREMHALLHEIQTARTNKLRKELFARWKEEMIPHMEGEEVTLHTKILNETPGEFTLRLVEENNREHHQIKELIQKLNFLDTESKEWLKTFLELEQLCSIHVEHEEGKLFAEAKEDFGPDELEQFAYEFEEAKHHHMNS</sequence>
<evidence type="ECO:0000259" key="1">
    <source>
        <dbReference type="Pfam" id="PF01814"/>
    </source>
</evidence>
<dbReference type="Proteomes" id="UP001324634">
    <property type="component" value="Chromosome"/>
</dbReference>
<protein>
    <submittedName>
        <fullName evidence="2">Hemerythrin domain-containing protein</fullName>
    </submittedName>
</protein>
<dbReference type="Pfam" id="PF01814">
    <property type="entry name" value="Hemerythrin"/>
    <property type="match status" value="1"/>
</dbReference>
<name>A0AAX4HV67_9BACT</name>
<accession>A0AAX4HV67</accession>
<dbReference type="PANTHER" id="PTHR35585:SF1">
    <property type="entry name" value="HHE DOMAIN PROTEIN (AFU_ORTHOLOGUE AFUA_4G00730)"/>
    <property type="match status" value="1"/>
</dbReference>
<proteinExistence type="predicted"/>
<organism evidence="2 3">
    <name type="scientific">Peredibacter starrii</name>
    <dbReference type="NCBI Taxonomy" id="28202"/>
    <lineage>
        <taxon>Bacteria</taxon>
        <taxon>Pseudomonadati</taxon>
        <taxon>Bdellovibrionota</taxon>
        <taxon>Bacteriovoracia</taxon>
        <taxon>Bacteriovoracales</taxon>
        <taxon>Bacteriovoracaceae</taxon>
        <taxon>Peredibacter</taxon>
    </lineage>
</organism>
<dbReference type="InterPro" id="IPR012312">
    <property type="entry name" value="Hemerythrin-like"/>
</dbReference>
<reference evidence="2 3" key="1">
    <citation type="submission" date="2023-11" db="EMBL/GenBank/DDBJ databases">
        <title>Peredibacter starrii A3.12.</title>
        <authorList>
            <person name="Mitchell R.J."/>
        </authorList>
    </citation>
    <scope>NUCLEOTIDE SEQUENCE [LARGE SCALE GENOMIC DNA]</scope>
    <source>
        <strain evidence="2 3">A3.12</strain>
    </source>
</reference>
<dbReference type="PANTHER" id="PTHR35585">
    <property type="entry name" value="HHE DOMAIN PROTEIN (AFU_ORTHOLOGUE AFUA_4G00730)"/>
    <property type="match status" value="1"/>
</dbReference>
<dbReference type="KEGG" id="psti:SOO65_09465"/>
<gene>
    <name evidence="2" type="ORF">SOO65_09465</name>
</gene>
<feature type="domain" description="Hemerythrin-like" evidence="1">
    <location>
        <begin position="4"/>
        <end position="123"/>
    </location>
</feature>
<keyword evidence="3" id="KW-1185">Reference proteome</keyword>
<dbReference type="AlphaFoldDB" id="A0AAX4HV67"/>
<dbReference type="RefSeq" id="WP_321399717.1">
    <property type="nucleotide sequence ID" value="NZ_CP139487.1"/>
</dbReference>
<evidence type="ECO:0000313" key="3">
    <source>
        <dbReference type="Proteomes" id="UP001324634"/>
    </source>
</evidence>
<evidence type="ECO:0000313" key="2">
    <source>
        <dbReference type="EMBL" id="WPU66978.1"/>
    </source>
</evidence>
<dbReference type="EMBL" id="CP139487">
    <property type="protein sequence ID" value="WPU66978.1"/>
    <property type="molecule type" value="Genomic_DNA"/>
</dbReference>